<organism evidence="2 3">
    <name type="scientific">Scyliorhinus torazame</name>
    <name type="common">Cloudy catshark</name>
    <name type="synonym">Catulus torazame</name>
    <dbReference type="NCBI Taxonomy" id="75743"/>
    <lineage>
        <taxon>Eukaryota</taxon>
        <taxon>Metazoa</taxon>
        <taxon>Chordata</taxon>
        <taxon>Craniata</taxon>
        <taxon>Vertebrata</taxon>
        <taxon>Chondrichthyes</taxon>
        <taxon>Elasmobranchii</taxon>
        <taxon>Galeomorphii</taxon>
        <taxon>Galeoidea</taxon>
        <taxon>Carcharhiniformes</taxon>
        <taxon>Scyliorhinidae</taxon>
        <taxon>Scyliorhinus</taxon>
    </lineage>
</organism>
<reference evidence="2 3" key="1">
    <citation type="journal article" date="2018" name="Nat. Ecol. Evol.">
        <title>Shark genomes provide insights into elasmobranch evolution and the origin of vertebrates.</title>
        <authorList>
            <person name="Hara Y"/>
            <person name="Yamaguchi K"/>
            <person name="Onimaru K"/>
            <person name="Kadota M"/>
            <person name="Koyanagi M"/>
            <person name="Keeley SD"/>
            <person name="Tatsumi K"/>
            <person name="Tanaka K"/>
            <person name="Motone F"/>
            <person name="Kageyama Y"/>
            <person name="Nozu R"/>
            <person name="Adachi N"/>
            <person name="Nishimura O"/>
            <person name="Nakagawa R"/>
            <person name="Tanegashima C"/>
            <person name="Kiyatake I"/>
            <person name="Matsumoto R"/>
            <person name="Murakumo K"/>
            <person name="Nishida K"/>
            <person name="Terakita A"/>
            <person name="Kuratani S"/>
            <person name="Sato K"/>
            <person name="Hyodo S Kuraku.S."/>
        </authorList>
    </citation>
    <scope>NUCLEOTIDE SEQUENCE [LARGE SCALE GENOMIC DNA]</scope>
</reference>
<dbReference type="GO" id="GO:0005634">
    <property type="term" value="C:nucleus"/>
    <property type="evidence" value="ECO:0007669"/>
    <property type="project" value="TreeGrafter"/>
</dbReference>
<evidence type="ECO:0000313" key="3">
    <source>
        <dbReference type="Proteomes" id="UP000288216"/>
    </source>
</evidence>
<evidence type="ECO:0000256" key="1">
    <source>
        <dbReference type="ARBA" id="ARBA00023054"/>
    </source>
</evidence>
<name>A0A401PA10_SCYTO</name>
<dbReference type="EMBL" id="BFAA01006071">
    <property type="protein sequence ID" value="GCB69981.1"/>
    <property type="molecule type" value="Genomic_DNA"/>
</dbReference>
<dbReference type="Proteomes" id="UP000288216">
    <property type="component" value="Unassembled WGS sequence"/>
</dbReference>
<dbReference type="GO" id="GO:0000981">
    <property type="term" value="F:DNA-binding transcription factor activity, RNA polymerase II-specific"/>
    <property type="evidence" value="ECO:0007669"/>
    <property type="project" value="TreeGrafter"/>
</dbReference>
<keyword evidence="3" id="KW-1185">Reference proteome</keyword>
<proteinExistence type="predicted"/>
<dbReference type="GO" id="GO:0000977">
    <property type="term" value="F:RNA polymerase II transcription regulatory region sequence-specific DNA binding"/>
    <property type="evidence" value="ECO:0007669"/>
    <property type="project" value="TreeGrafter"/>
</dbReference>
<dbReference type="OrthoDB" id="6435761at2759"/>
<sequence length="114" mass="13172">MELLHEKIRKLQKTQTFLAYKFEEADHKIRVLQTAPESTQTETCDLKGKYDAESTAKMDEVEVTRTDLERANQRVEVGQREKETLREQLTSANKSLQLAIQIKKTHGVEQAIEV</sequence>
<accession>A0A401PA10</accession>
<comment type="caution">
    <text evidence="2">The sequence shown here is derived from an EMBL/GenBank/DDBJ whole genome shotgun (WGS) entry which is preliminary data.</text>
</comment>
<dbReference type="PANTHER" id="PTHR14043">
    <property type="entry name" value="CCAAT DISPLACEMENT PROTEIN-RELATED"/>
    <property type="match status" value="1"/>
</dbReference>
<protein>
    <submittedName>
        <fullName evidence="2">Uncharacterized protein</fullName>
    </submittedName>
</protein>
<gene>
    <name evidence="2" type="ORF">scyTo_0012524</name>
</gene>
<dbReference type="AlphaFoldDB" id="A0A401PA10"/>
<keyword evidence="1" id="KW-0175">Coiled coil</keyword>
<evidence type="ECO:0000313" key="2">
    <source>
        <dbReference type="EMBL" id="GCB69981.1"/>
    </source>
</evidence>
<dbReference type="PANTHER" id="PTHR14043:SF2">
    <property type="entry name" value="HOMEOBOX PROTEIN CUT"/>
    <property type="match status" value="1"/>
</dbReference>